<feature type="compositionally biased region" description="Basic and acidic residues" evidence="1">
    <location>
        <begin position="143"/>
        <end position="157"/>
    </location>
</feature>
<dbReference type="AlphaFoldDB" id="A0A6D2IAD1"/>
<evidence type="ECO:0000313" key="4">
    <source>
        <dbReference type="Proteomes" id="UP000467841"/>
    </source>
</evidence>
<evidence type="ECO:0000256" key="1">
    <source>
        <dbReference type="SAM" id="MobiDB-lite"/>
    </source>
</evidence>
<organism evidence="3 4">
    <name type="scientific">Microthlaspi erraticum</name>
    <dbReference type="NCBI Taxonomy" id="1685480"/>
    <lineage>
        <taxon>Eukaryota</taxon>
        <taxon>Viridiplantae</taxon>
        <taxon>Streptophyta</taxon>
        <taxon>Embryophyta</taxon>
        <taxon>Tracheophyta</taxon>
        <taxon>Spermatophyta</taxon>
        <taxon>Magnoliopsida</taxon>
        <taxon>eudicotyledons</taxon>
        <taxon>Gunneridae</taxon>
        <taxon>Pentapetalae</taxon>
        <taxon>rosids</taxon>
        <taxon>malvids</taxon>
        <taxon>Brassicales</taxon>
        <taxon>Brassicaceae</taxon>
        <taxon>Coluteocarpeae</taxon>
        <taxon>Microthlaspi</taxon>
    </lineage>
</organism>
<evidence type="ECO:0000313" key="3">
    <source>
        <dbReference type="EMBL" id="CAA7023794.1"/>
    </source>
</evidence>
<feature type="compositionally biased region" description="Basic residues" evidence="1">
    <location>
        <begin position="216"/>
        <end position="226"/>
    </location>
</feature>
<feature type="region of interest" description="Disordered" evidence="1">
    <location>
        <begin position="122"/>
        <end position="229"/>
    </location>
</feature>
<evidence type="ECO:0000259" key="2">
    <source>
        <dbReference type="Pfam" id="PF26130"/>
    </source>
</evidence>
<dbReference type="EMBL" id="CACVBM020000821">
    <property type="protein sequence ID" value="CAA7023794.1"/>
    <property type="molecule type" value="Genomic_DNA"/>
</dbReference>
<gene>
    <name evidence="3" type="ORF">MERR_LOCUS11029</name>
</gene>
<comment type="caution">
    <text evidence="3">The sequence shown here is derived from an EMBL/GenBank/DDBJ whole genome shotgun (WGS) entry which is preliminary data.</text>
</comment>
<keyword evidence="4" id="KW-1185">Reference proteome</keyword>
<feature type="domain" description="PB1-like" evidence="2">
    <location>
        <begin position="17"/>
        <end position="119"/>
    </location>
</feature>
<sequence length="539" mass="61169">MDIQARDSGHVALSHFETFKLNLHYGGLMEIIGGRFSYNGGASKQGIVVDPDLMTWSCFDGYCEEFSIEGGLVERVWWKLHHESMDTLKCIVVVASDAELMGMCSQAMSTCREVDVFIEQEEKGKDGEEADVNLEQSAAVETESEKALSAESEKAPSAEENESEIGEDESEEAEENQSQSEEAEENQSEAAADESDKDAGNESEIDSEKEEALREAKRKKDKKGKSKVLEDEEDIGARYDMEIEDAVASFVDEEVDFRRTILESSDSEEEDDLALRKRRMRRDAQVDKLALGATFWSGYEFKEAVLDYALANAKNIEQNRWDKTKIGYKCGEGGKCKWKLYCSYDEPHGKWVIKTKCGYHSCTPKGRCKMLKAPVIAKLFLHKLRQKPNFWPIKMQKYIKETWSLVSTTNQCQNGRLLALKWLDREESFGHMDRQQEEAGKRSSIDLTIRSNRRDEHHKLIDCTMDSLTPPLNAPTRSIPCRASQLDRSLSCLSRSINPGQMISQPFDLLGANRLDRTVANRIEPKSTPELFRPIFSHC</sequence>
<accession>A0A6D2IAD1</accession>
<name>A0A6D2IAD1_9BRAS</name>
<dbReference type="Pfam" id="PF26130">
    <property type="entry name" value="PB1-like"/>
    <property type="match status" value="1"/>
</dbReference>
<dbReference type="Proteomes" id="UP000467841">
    <property type="component" value="Unassembled WGS sequence"/>
</dbReference>
<proteinExistence type="predicted"/>
<reference evidence="3" key="1">
    <citation type="submission" date="2020-01" db="EMBL/GenBank/DDBJ databases">
        <authorList>
            <person name="Mishra B."/>
        </authorList>
    </citation>
    <scope>NUCLEOTIDE SEQUENCE [LARGE SCALE GENOMIC DNA]</scope>
</reference>
<protein>
    <recommendedName>
        <fullName evidence="2">PB1-like domain-containing protein</fullName>
    </recommendedName>
</protein>
<feature type="compositionally biased region" description="Acidic residues" evidence="1">
    <location>
        <begin position="159"/>
        <end position="209"/>
    </location>
</feature>
<dbReference type="InterPro" id="IPR058594">
    <property type="entry name" value="PB1-like_dom_pln"/>
</dbReference>